<dbReference type="Gene3D" id="3.20.20.80">
    <property type="entry name" value="Glycosidases"/>
    <property type="match status" value="1"/>
</dbReference>
<dbReference type="Pfam" id="PF02837">
    <property type="entry name" value="Glyco_hydro_2_N"/>
    <property type="match status" value="1"/>
</dbReference>
<dbReference type="InterPro" id="IPR017853">
    <property type="entry name" value="GH"/>
</dbReference>
<keyword evidence="11" id="KW-0732">Signal</keyword>
<dbReference type="InterPro" id="IPR013783">
    <property type="entry name" value="Ig-like_fold"/>
</dbReference>
<evidence type="ECO:0000256" key="6">
    <source>
        <dbReference type="ARBA" id="ARBA00022801"/>
    </source>
</evidence>
<feature type="chain" id="PRO_5012079551" description="Beta-galactosidase" evidence="11">
    <location>
        <begin position="26"/>
        <end position="1051"/>
    </location>
</feature>
<dbReference type="PANTHER" id="PTHR46323">
    <property type="entry name" value="BETA-GALACTOSIDASE"/>
    <property type="match status" value="1"/>
</dbReference>
<dbReference type="SUPFAM" id="SSF51445">
    <property type="entry name" value="(Trans)glycosidases"/>
    <property type="match status" value="1"/>
</dbReference>
<sequence>MINRLFSTLLFLFCLFCGLSPTAKAQNNEWENPTKYEWNKEKPHADFRLYERADDAVNDNPQKSPWQYSLNGTWKFVYAPSIAESIRDFYRTDLSDDDWDTITVPSNWEIQGFGEPIIRNIQYVFSPNPPYIDVDNPVGTYQRTFTVPQNWQGREVLLHFGSISGYARIYVNGQQVGMTKASKTPAEFNVTNYLKKGENLLAVQVYRWHDGSYMEDQDFWRLSGIERDVFLTAYPQTTIWDFFLHAGLDDTYRHGQFRATVDLRSFNTNAALQNGTLTLELKDAGGKTVLSAQKAYCISDISTTLAFEGTVRNVRKWSAEHPSLYDCILTLRVDGDKQQTVVAHKVGFRRIEIKNARLLVNGVPTYIKGVNRHEHNDTLGHVQTREIIMNDLRLIKQLNMNAVRTSHYPNHPLFYQLCDQYGIYVVDEANIETHGMGSVPYFKDTIPHPAYRPEWYAAHVDRITRMVERDKNHPCIIGWSLGNECGNGIVFHDEYKRLKKYDPGRFVQFEQAWEDWNTDVVCPMYPNMWKITEYRKSGKQRPFIMCEYAHAQGNSNGNFKDLWDIIYDSPNLQGGFIWDFMDQGFKVKTESRDGRTYWTYNGKMGSYKWLEDKKGELNTGTDGLISANGIPKPQAYEVKKVYQYIQFSAKDLGKGIISIKNRYDFTNLDEYAFMWEIYKNGEKISMGNFNVDLKPHEEKEIRLSLPVIPEDGNEYFLNLYAHTRVATDLVPAGYEVAREQMQLNKSSFFTSLPPCSGKLSYETKDNILSFQSGGVSGKIDLKKGILFDYMINGEQPIRQYPEPAFWRAPIDNDFGNKMPTLAGVWRTAHVNRYVKKVTIDEQNEKGLSIRIDWILNDIQVPYMMEYLICNNGAIVVTGSIDLTGTKLPELPRFGMRMELHQPYENLVYYGRGPFENYIDRYSSSFIGRYEDKVENQFYWYIRPQETGNKTDVRWLSLLDSEGQGVRITGLQPISFSALHFSPEDLDPGLTRKLQHTIDIVPQKNIFLHVDLKQRGLGGDNSWGMYPHNEYRLLDKKYTYSYMIELVEKNSD</sequence>
<gene>
    <name evidence="13" type="ORF">B5E52_19395</name>
</gene>
<dbReference type="InterPro" id="IPR008979">
    <property type="entry name" value="Galactose-bd-like_sf"/>
</dbReference>
<dbReference type="Pfam" id="PF02836">
    <property type="entry name" value="Glyco_hydro_2_C"/>
    <property type="match status" value="1"/>
</dbReference>
<evidence type="ECO:0000256" key="2">
    <source>
        <dbReference type="ARBA" id="ARBA00001913"/>
    </source>
</evidence>
<dbReference type="InterPro" id="IPR006102">
    <property type="entry name" value="Ig-like_GH2"/>
</dbReference>
<dbReference type="InterPro" id="IPR006101">
    <property type="entry name" value="Glyco_hydro_2"/>
</dbReference>
<dbReference type="GO" id="GO:0030246">
    <property type="term" value="F:carbohydrate binding"/>
    <property type="evidence" value="ECO:0007669"/>
    <property type="project" value="InterPro"/>
</dbReference>
<dbReference type="AlphaFoldDB" id="A0A1Y4UZR5"/>
<dbReference type="InterPro" id="IPR006103">
    <property type="entry name" value="Glyco_hydro_2_cat"/>
</dbReference>
<dbReference type="Pfam" id="PF16353">
    <property type="entry name" value="LacZ_4"/>
    <property type="match status" value="1"/>
</dbReference>
<organism evidence="13 14">
    <name type="scientific">Bacteroides xylanisolvens</name>
    <dbReference type="NCBI Taxonomy" id="371601"/>
    <lineage>
        <taxon>Bacteria</taxon>
        <taxon>Pseudomonadati</taxon>
        <taxon>Bacteroidota</taxon>
        <taxon>Bacteroidia</taxon>
        <taxon>Bacteroidales</taxon>
        <taxon>Bacteroidaceae</taxon>
        <taxon>Bacteroides</taxon>
    </lineage>
</organism>
<comment type="cofactor">
    <cofactor evidence="2">
        <name>Ca(2+)</name>
        <dbReference type="ChEBI" id="CHEBI:29108"/>
    </cofactor>
</comment>
<reference evidence="14" key="1">
    <citation type="submission" date="2017-04" db="EMBL/GenBank/DDBJ databases">
        <title>Function of individual gut microbiota members based on whole genome sequencing of pure cultures obtained from chicken caecum.</title>
        <authorList>
            <person name="Medvecky M."/>
            <person name="Cejkova D."/>
            <person name="Polansky O."/>
            <person name="Karasova D."/>
            <person name="Kubasova T."/>
            <person name="Cizek A."/>
            <person name="Rychlik I."/>
        </authorList>
    </citation>
    <scope>NUCLEOTIDE SEQUENCE [LARGE SCALE GENOMIC DNA]</scope>
    <source>
        <strain evidence="14">An109</strain>
    </source>
</reference>
<evidence type="ECO:0000256" key="3">
    <source>
        <dbReference type="ARBA" id="ARBA00007401"/>
    </source>
</evidence>
<dbReference type="EMBL" id="NFLW01000048">
    <property type="protein sequence ID" value="OUQ63289.1"/>
    <property type="molecule type" value="Genomic_DNA"/>
</dbReference>
<name>A0A1Y4UZR5_9BACE</name>
<dbReference type="SUPFAM" id="SSF49303">
    <property type="entry name" value="beta-Galactosidase/glucuronidase domain"/>
    <property type="match status" value="2"/>
</dbReference>
<dbReference type="InterPro" id="IPR014718">
    <property type="entry name" value="GH-type_carb-bd"/>
</dbReference>
<dbReference type="Proteomes" id="UP000196036">
    <property type="component" value="Unassembled WGS sequence"/>
</dbReference>
<dbReference type="InterPro" id="IPR004199">
    <property type="entry name" value="B-gal_small/dom_5"/>
</dbReference>
<dbReference type="Gene3D" id="2.60.40.10">
    <property type="entry name" value="Immunoglobulins"/>
    <property type="match status" value="2"/>
</dbReference>
<accession>A0A1Y4UZR5</accession>
<evidence type="ECO:0000256" key="10">
    <source>
        <dbReference type="RuleBase" id="RU361154"/>
    </source>
</evidence>
<dbReference type="SUPFAM" id="SSF74650">
    <property type="entry name" value="Galactose mutarotase-like"/>
    <property type="match status" value="1"/>
</dbReference>
<dbReference type="PROSITE" id="PS00719">
    <property type="entry name" value="GLYCOSYL_HYDROL_F2_1"/>
    <property type="match status" value="1"/>
</dbReference>
<dbReference type="GO" id="GO:0004565">
    <property type="term" value="F:beta-galactosidase activity"/>
    <property type="evidence" value="ECO:0007669"/>
    <property type="project" value="UniProtKB-EC"/>
</dbReference>
<comment type="subunit">
    <text evidence="4">Monomer.</text>
</comment>
<dbReference type="InterPro" id="IPR050347">
    <property type="entry name" value="Bact_Beta-galactosidase"/>
</dbReference>
<dbReference type="Pfam" id="PF00703">
    <property type="entry name" value="Glyco_hydro_2"/>
    <property type="match status" value="1"/>
</dbReference>
<keyword evidence="7" id="KW-0106">Calcium</keyword>
<dbReference type="InterPro" id="IPR032312">
    <property type="entry name" value="LacZ_4"/>
</dbReference>
<dbReference type="SUPFAM" id="SSF49785">
    <property type="entry name" value="Galactose-binding domain-like"/>
    <property type="match status" value="1"/>
</dbReference>
<dbReference type="SMART" id="SM01038">
    <property type="entry name" value="Bgal_small_N"/>
    <property type="match status" value="1"/>
</dbReference>
<comment type="caution">
    <text evidence="13">The sequence shown here is derived from an EMBL/GenBank/DDBJ whole genome shotgun (WGS) entry which is preliminary data.</text>
</comment>
<evidence type="ECO:0000256" key="5">
    <source>
        <dbReference type="ARBA" id="ARBA00012756"/>
    </source>
</evidence>
<evidence type="ECO:0000259" key="12">
    <source>
        <dbReference type="SMART" id="SM01038"/>
    </source>
</evidence>
<evidence type="ECO:0000313" key="13">
    <source>
        <dbReference type="EMBL" id="OUQ63289.1"/>
    </source>
</evidence>
<dbReference type="Gene3D" id="2.60.120.260">
    <property type="entry name" value="Galactose-binding domain-like"/>
    <property type="match status" value="1"/>
</dbReference>
<dbReference type="InterPro" id="IPR036156">
    <property type="entry name" value="Beta-gal/glucu_dom_sf"/>
</dbReference>
<dbReference type="Pfam" id="PF02929">
    <property type="entry name" value="Bgal_small_N"/>
    <property type="match status" value="1"/>
</dbReference>
<proteinExistence type="inferred from homology"/>
<dbReference type="GO" id="GO:0009341">
    <property type="term" value="C:beta-galactosidase complex"/>
    <property type="evidence" value="ECO:0007669"/>
    <property type="project" value="InterPro"/>
</dbReference>
<dbReference type="EC" id="3.2.1.23" evidence="5 10"/>
<feature type="signal peptide" evidence="11">
    <location>
        <begin position="1"/>
        <end position="25"/>
    </location>
</feature>
<protein>
    <recommendedName>
        <fullName evidence="5 10">Beta-galactosidase</fullName>
        <ecNumber evidence="5 10">3.2.1.23</ecNumber>
    </recommendedName>
    <alternativeName>
        <fullName evidence="9 10">Lactase</fullName>
    </alternativeName>
</protein>
<dbReference type="PANTHER" id="PTHR46323:SF2">
    <property type="entry name" value="BETA-GALACTOSIDASE"/>
    <property type="match status" value="1"/>
</dbReference>
<dbReference type="RefSeq" id="WP_087318883.1">
    <property type="nucleotide sequence ID" value="NZ_JAHOJA010000013.1"/>
</dbReference>
<evidence type="ECO:0000313" key="14">
    <source>
        <dbReference type="Proteomes" id="UP000196036"/>
    </source>
</evidence>
<comment type="similarity">
    <text evidence="3 10">Belongs to the glycosyl hydrolase 2 family.</text>
</comment>
<evidence type="ECO:0000256" key="7">
    <source>
        <dbReference type="ARBA" id="ARBA00022837"/>
    </source>
</evidence>
<keyword evidence="8 10" id="KW-0326">Glycosidase</keyword>
<evidence type="ECO:0000256" key="4">
    <source>
        <dbReference type="ARBA" id="ARBA00011245"/>
    </source>
</evidence>
<dbReference type="InterPro" id="IPR011013">
    <property type="entry name" value="Gal_mutarotase_sf_dom"/>
</dbReference>
<keyword evidence="6 10" id="KW-0378">Hydrolase</keyword>
<dbReference type="Gene3D" id="2.70.98.10">
    <property type="match status" value="1"/>
</dbReference>
<dbReference type="PRINTS" id="PR00132">
    <property type="entry name" value="GLHYDRLASE2"/>
</dbReference>
<dbReference type="InterPro" id="IPR023230">
    <property type="entry name" value="Glyco_hydro_2_CS"/>
</dbReference>
<feature type="domain" description="Beta galactosidase small chain/" evidence="12">
    <location>
        <begin position="769"/>
        <end position="1044"/>
    </location>
</feature>
<evidence type="ECO:0000256" key="11">
    <source>
        <dbReference type="SAM" id="SignalP"/>
    </source>
</evidence>
<evidence type="ECO:0000256" key="8">
    <source>
        <dbReference type="ARBA" id="ARBA00023295"/>
    </source>
</evidence>
<evidence type="ECO:0000256" key="9">
    <source>
        <dbReference type="ARBA" id="ARBA00032230"/>
    </source>
</evidence>
<evidence type="ECO:0000256" key="1">
    <source>
        <dbReference type="ARBA" id="ARBA00001412"/>
    </source>
</evidence>
<dbReference type="GO" id="GO:0005990">
    <property type="term" value="P:lactose catabolic process"/>
    <property type="evidence" value="ECO:0007669"/>
    <property type="project" value="TreeGrafter"/>
</dbReference>
<dbReference type="InterPro" id="IPR006104">
    <property type="entry name" value="Glyco_hydro_2_N"/>
</dbReference>
<comment type="catalytic activity">
    <reaction evidence="1 10">
        <text>Hydrolysis of terminal non-reducing beta-D-galactose residues in beta-D-galactosides.</text>
        <dbReference type="EC" id="3.2.1.23"/>
    </reaction>
</comment>